<dbReference type="EnsemblPlants" id="EMT33420">
    <property type="protein sequence ID" value="EMT33420"/>
    <property type="gene ID" value="F775_04402"/>
</dbReference>
<dbReference type="InterPro" id="IPR003340">
    <property type="entry name" value="B3_DNA-bd"/>
</dbReference>
<dbReference type="GO" id="GO:0003677">
    <property type="term" value="F:DNA binding"/>
    <property type="evidence" value="ECO:0007669"/>
    <property type="project" value="UniProtKB-KW"/>
</dbReference>
<protein>
    <submittedName>
        <fullName evidence="8">B3 domain-containing protein</fullName>
    </submittedName>
</protein>
<feature type="domain" description="TF-B3" evidence="7">
    <location>
        <begin position="622"/>
        <end position="684"/>
    </location>
</feature>
<evidence type="ECO:0000256" key="5">
    <source>
        <dbReference type="ARBA" id="ARBA00023242"/>
    </source>
</evidence>
<feature type="domain" description="TF-B3" evidence="7">
    <location>
        <begin position="109"/>
        <end position="202"/>
    </location>
</feature>
<dbReference type="InterPro" id="IPR015300">
    <property type="entry name" value="DNA-bd_pseudobarrel_sf"/>
</dbReference>
<evidence type="ECO:0000256" key="4">
    <source>
        <dbReference type="ARBA" id="ARBA00023163"/>
    </source>
</evidence>
<dbReference type="SMART" id="SM01019">
    <property type="entry name" value="B3"/>
    <property type="match status" value="4"/>
</dbReference>
<name>N1R5L8_AEGTA</name>
<feature type="compositionally biased region" description="Low complexity" evidence="6">
    <location>
        <begin position="54"/>
        <end position="63"/>
    </location>
</feature>
<proteinExistence type="predicted"/>
<dbReference type="CDD" id="cd10017">
    <property type="entry name" value="B3_DNA"/>
    <property type="match status" value="4"/>
</dbReference>
<dbReference type="PANTHER" id="PTHR31391:SF23">
    <property type="entry name" value="B3 DOMAIN-CONTAINING PROTEIN OS03G0619800"/>
    <property type="match status" value="1"/>
</dbReference>
<dbReference type="SUPFAM" id="SSF101936">
    <property type="entry name" value="DNA-binding pseudobarrel domain"/>
    <property type="match status" value="4"/>
</dbReference>
<feature type="domain" description="TF-B3" evidence="7">
    <location>
        <begin position="447"/>
        <end position="545"/>
    </location>
</feature>
<dbReference type="ExpressionAtlas" id="N1R5L8">
    <property type="expression patterns" value="baseline"/>
</dbReference>
<sequence length="687" mass="76827">MIVDEDNDDFPFGRVLEQECRWDHLESQSDNNEKHSIKTKGFEYKSSLLPPPSSSISNMSASNDNDVINMARPRSRLYRRRLPQPHPAQHRSSMAPAAMSDPCDCCKSKVKFIRQMRGNFKDSVVIPQRLMNHFGGDTSGTIKLESPNAQVYDVGVAKKVNRTVLLSGWEAFVDANQIQENNSLMFRYIGFSCFKVAVFDSNGEERILCRARMGNPSHVEKPSMHRSVVLASPLDGTTQSSDSDDCYITPGKIPAVKYSADEFSGEQMEEIEAFVSKIQSEIPVLVVKMNKTNVSDYPDLVIHKEYAGAYFPPRTRFVTLKVPENSKGWQCKFCIRPVGGHNLYLRDFVPDNHVQEGDLCLFQPITEVEATNFAIMVHLLSKAGRAGIPSNQGGDNPHECGSICLDQRETSSKLHYVLSSRCRLDEEDVAEVDALGTKIQPDIPFLVVQMTKSNVNGSRPSLVICRGYGRAHFPKGRQTITLRLPVGKKKWHAIFHIRRDSGGYVLYGGWVDFVRGNNLREQDVCLLQPMDKGEGRRFTVIVHLLPKARSTSRKVRSGYVVLGDGTCLTLPQEKIVAERVKVIQSEAPIYVAIIDKSSYFALDLGAMGGAPADGHLPDGAQTLVLRQAGWSKAWHAEMLDRRMLPGGGWHEFAADNRLQAGDLCLLEPVKGEVLAMSVHIIRREQYY</sequence>
<comment type="subcellular location">
    <subcellularLocation>
        <location evidence="1">Nucleus</location>
    </subcellularLocation>
</comment>
<dbReference type="GO" id="GO:0005634">
    <property type="term" value="C:nucleus"/>
    <property type="evidence" value="ECO:0007669"/>
    <property type="project" value="UniProtKB-SubCell"/>
</dbReference>
<evidence type="ECO:0000313" key="8">
    <source>
        <dbReference type="EnsemblPlants" id="EMT33420"/>
    </source>
</evidence>
<evidence type="ECO:0000256" key="6">
    <source>
        <dbReference type="SAM" id="MobiDB-lite"/>
    </source>
</evidence>
<dbReference type="PANTHER" id="PTHR31391">
    <property type="entry name" value="B3 DOMAIN-CONTAINING PROTEIN OS11G0197600-RELATED"/>
    <property type="match status" value="1"/>
</dbReference>
<keyword evidence="4" id="KW-0804">Transcription</keyword>
<dbReference type="InterPro" id="IPR044837">
    <property type="entry name" value="REM16-like"/>
</dbReference>
<keyword evidence="2" id="KW-0805">Transcription regulation</keyword>
<evidence type="ECO:0000259" key="7">
    <source>
        <dbReference type="PROSITE" id="PS50863"/>
    </source>
</evidence>
<feature type="region of interest" description="Disordered" evidence="6">
    <location>
        <begin position="44"/>
        <end position="66"/>
    </location>
</feature>
<keyword evidence="5" id="KW-0539">Nucleus</keyword>
<accession>N1R5L8</accession>
<evidence type="ECO:0000256" key="1">
    <source>
        <dbReference type="ARBA" id="ARBA00004123"/>
    </source>
</evidence>
<evidence type="ECO:0000256" key="2">
    <source>
        <dbReference type="ARBA" id="ARBA00023015"/>
    </source>
</evidence>
<organism evidence="8">
    <name type="scientific">Aegilops tauschii</name>
    <name type="common">Tausch's goatgrass</name>
    <name type="synonym">Aegilops squarrosa</name>
    <dbReference type="NCBI Taxonomy" id="37682"/>
    <lineage>
        <taxon>Eukaryota</taxon>
        <taxon>Viridiplantae</taxon>
        <taxon>Streptophyta</taxon>
        <taxon>Embryophyta</taxon>
        <taxon>Tracheophyta</taxon>
        <taxon>Spermatophyta</taxon>
        <taxon>Magnoliopsida</taxon>
        <taxon>Liliopsida</taxon>
        <taxon>Poales</taxon>
        <taxon>Poaceae</taxon>
        <taxon>BOP clade</taxon>
        <taxon>Pooideae</taxon>
        <taxon>Triticodae</taxon>
        <taxon>Triticeae</taxon>
        <taxon>Triticinae</taxon>
        <taxon>Aegilops</taxon>
    </lineage>
</organism>
<dbReference type="PROSITE" id="PS50863">
    <property type="entry name" value="B3"/>
    <property type="match status" value="3"/>
</dbReference>
<evidence type="ECO:0000256" key="3">
    <source>
        <dbReference type="ARBA" id="ARBA00023125"/>
    </source>
</evidence>
<dbReference type="Gene3D" id="2.40.330.10">
    <property type="entry name" value="DNA-binding pseudobarrel domain"/>
    <property type="match status" value="4"/>
</dbReference>
<keyword evidence="3" id="KW-0238">DNA-binding</keyword>
<reference evidence="8" key="1">
    <citation type="submission" date="2015-06" db="UniProtKB">
        <authorList>
            <consortium name="EnsemblPlants"/>
        </authorList>
    </citation>
    <scope>IDENTIFICATION</scope>
</reference>
<dbReference type="Pfam" id="PF02362">
    <property type="entry name" value="B3"/>
    <property type="match status" value="2"/>
</dbReference>
<dbReference type="AlphaFoldDB" id="N1R5L8"/>